<keyword evidence="3" id="KW-1185">Reference proteome</keyword>
<dbReference type="Proteomes" id="UP000053226">
    <property type="component" value="Unassembled WGS sequence"/>
</dbReference>
<gene>
    <name evidence="2" type="ORF">M992_1862</name>
</gene>
<dbReference type="EMBL" id="LGAA01000018">
    <property type="protein sequence ID" value="KPD02706.1"/>
    <property type="molecule type" value="Genomic_DNA"/>
</dbReference>
<evidence type="ECO:0000313" key="2">
    <source>
        <dbReference type="EMBL" id="KPD02706.1"/>
    </source>
</evidence>
<feature type="region of interest" description="Disordered" evidence="1">
    <location>
        <begin position="1"/>
        <end position="25"/>
    </location>
</feature>
<reference evidence="2 3" key="1">
    <citation type="submission" date="2015-07" db="EMBL/GenBank/DDBJ databases">
        <title>ATOL: Assembling a taxonomically balanced genome-scale reconstruction of the evolutionary history of the Enterobacteriaceae.</title>
        <authorList>
            <person name="Plunkett G.III."/>
            <person name="Neeno-Eckwall E.C."/>
            <person name="Glasner J.D."/>
            <person name="Perna N.T."/>
        </authorList>
    </citation>
    <scope>NUCLEOTIDE SEQUENCE [LARGE SCALE GENOMIC DNA]</scope>
    <source>
        <strain evidence="2 3">ATCC 35017</strain>
    </source>
</reference>
<organism evidence="2 3">
    <name type="scientific">Moellerella wisconsensis ATCC 35017</name>
    <dbReference type="NCBI Taxonomy" id="1354267"/>
    <lineage>
        <taxon>Bacteria</taxon>
        <taxon>Pseudomonadati</taxon>
        <taxon>Pseudomonadota</taxon>
        <taxon>Gammaproteobacteria</taxon>
        <taxon>Enterobacterales</taxon>
        <taxon>Morganellaceae</taxon>
        <taxon>Moellerella</taxon>
    </lineage>
</organism>
<proteinExistence type="predicted"/>
<comment type="caution">
    <text evidence="2">The sequence shown here is derived from an EMBL/GenBank/DDBJ whole genome shotgun (WGS) entry which is preliminary data.</text>
</comment>
<evidence type="ECO:0000313" key="3">
    <source>
        <dbReference type="Proteomes" id="UP000053226"/>
    </source>
</evidence>
<sequence length="127" mass="14230">MSFEPKSVDVTPLDLSEPASETQTEALDPQHIEQLLSVMTPEIYQRLVTAVELGKWPDGVALSAEQKAHSLQMVLLWQSRYNHDPEHMTVGTDGNITMKSKQQLKSMFQQSLLATLKPQDNDSSAQH</sequence>
<accession>A0A0N0ZA04</accession>
<name>A0A0N0ZA04_9GAMM</name>
<dbReference type="Pfam" id="PF07023">
    <property type="entry name" value="DUF1315"/>
    <property type="match status" value="1"/>
</dbReference>
<evidence type="ECO:0000256" key="1">
    <source>
        <dbReference type="SAM" id="MobiDB-lite"/>
    </source>
</evidence>
<protein>
    <submittedName>
        <fullName evidence="2">YeaC family protein</fullName>
    </submittedName>
</protein>
<dbReference type="AlphaFoldDB" id="A0A0N0ZA04"/>
<dbReference type="InterPro" id="IPR009749">
    <property type="entry name" value="DUF1315"/>
</dbReference>